<dbReference type="InParanoid" id="K1PGN6"/>
<dbReference type="HOGENOM" id="CLU_2415441_0_0_1"/>
<keyword evidence="2" id="KW-0132">Cell division</keyword>
<dbReference type="GO" id="GO:0031145">
    <property type="term" value="P:anaphase-promoting complex-dependent catabolic process"/>
    <property type="evidence" value="ECO:0007669"/>
    <property type="project" value="TreeGrafter"/>
</dbReference>
<dbReference type="SUPFAM" id="SSF48452">
    <property type="entry name" value="TPR-like"/>
    <property type="match status" value="1"/>
</dbReference>
<proteinExistence type="predicted"/>
<evidence type="ECO:0000313" key="2">
    <source>
        <dbReference type="EMBL" id="EKC18034.1"/>
    </source>
</evidence>
<dbReference type="PANTHER" id="PTHR12558">
    <property type="entry name" value="CELL DIVISION CYCLE 16,23,27"/>
    <property type="match status" value="1"/>
</dbReference>
<dbReference type="PANTHER" id="PTHR12558:SF10">
    <property type="entry name" value="CELL DIVISION CYCLE PROTEIN 23 HOMOLOG"/>
    <property type="match status" value="1"/>
</dbReference>
<protein>
    <submittedName>
        <fullName evidence="2">Cell division cycle protein 23-like protein</fullName>
    </submittedName>
</protein>
<keyword evidence="2" id="KW-0131">Cell cycle</keyword>
<name>K1PGN6_MAGGI</name>
<dbReference type="GO" id="GO:0016567">
    <property type="term" value="P:protein ubiquitination"/>
    <property type="evidence" value="ECO:0007669"/>
    <property type="project" value="TreeGrafter"/>
</dbReference>
<evidence type="ECO:0000256" key="1">
    <source>
        <dbReference type="ARBA" id="ARBA00022803"/>
    </source>
</evidence>
<dbReference type="GO" id="GO:0005680">
    <property type="term" value="C:anaphase-promoting complex"/>
    <property type="evidence" value="ECO:0007669"/>
    <property type="project" value="TreeGrafter"/>
</dbReference>
<dbReference type="Gene3D" id="1.25.40.10">
    <property type="entry name" value="Tetratricopeptide repeat domain"/>
    <property type="match status" value="1"/>
</dbReference>
<dbReference type="GO" id="GO:0045842">
    <property type="term" value="P:positive regulation of mitotic metaphase/anaphase transition"/>
    <property type="evidence" value="ECO:0007669"/>
    <property type="project" value="TreeGrafter"/>
</dbReference>
<dbReference type="InterPro" id="IPR011990">
    <property type="entry name" value="TPR-like_helical_dom_sf"/>
</dbReference>
<sequence length="92" mass="10650">MAMALGESYEKLERLQEAKKCFWKAHVVGDMEGMALIKLAKLHERLNEEDQAASAYTEYINEANRMGVSRSQQGQRSHLYEVFVMLTYILYS</sequence>
<accession>K1PGN6</accession>
<keyword evidence="1" id="KW-0802">TPR repeat</keyword>
<reference evidence="2" key="1">
    <citation type="journal article" date="2012" name="Nature">
        <title>The oyster genome reveals stress adaptation and complexity of shell formation.</title>
        <authorList>
            <person name="Zhang G."/>
            <person name="Fang X."/>
            <person name="Guo X."/>
            <person name="Li L."/>
            <person name="Luo R."/>
            <person name="Xu F."/>
            <person name="Yang P."/>
            <person name="Zhang L."/>
            <person name="Wang X."/>
            <person name="Qi H."/>
            <person name="Xiong Z."/>
            <person name="Que H."/>
            <person name="Xie Y."/>
            <person name="Holland P.W."/>
            <person name="Paps J."/>
            <person name="Zhu Y."/>
            <person name="Wu F."/>
            <person name="Chen Y."/>
            <person name="Wang J."/>
            <person name="Peng C."/>
            <person name="Meng J."/>
            <person name="Yang L."/>
            <person name="Liu J."/>
            <person name="Wen B."/>
            <person name="Zhang N."/>
            <person name="Huang Z."/>
            <person name="Zhu Q."/>
            <person name="Feng Y."/>
            <person name="Mount A."/>
            <person name="Hedgecock D."/>
            <person name="Xu Z."/>
            <person name="Liu Y."/>
            <person name="Domazet-Loso T."/>
            <person name="Du Y."/>
            <person name="Sun X."/>
            <person name="Zhang S."/>
            <person name="Liu B."/>
            <person name="Cheng P."/>
            <person name="Jiang X."/>
            <person name="Li J."/>
            <person name="Fan D."/>
            <person name="Wang W."/>
            <person name="Fu W."/>
            <person name="Wang T."/>
            <person name="Wang B."/>
            <person name="Zhang J."/>
            <person name="Peng Z."/>
            <person name="Li Y."/>
            <person name="Li N."/>
            <person name="Wang J."/>
            <person name="Chen M."/>
            <person name="He Y."/>
            <person name="Tan F."/>
            <person name="Song X."/>
            <person name="Zheng Q."/>
            <person name="Huang R."/>
            <person name="Yang H."/>
            <person name="Du X."/>
            <person name="Chen L."/>
            <person name="Yang M."/>
            <person name="Gaffney P.M."/>
            <person name="Wang S."/>
            <person name="Luo L."/>
            <person name="She Z."/>
            <person name="Ming Y."/>
            <person name="Huang W."/>
            <person name="Zhang S."/>
            <person name="Huang B."/>
            <person name="Zhang Y."/>
            <person name="Qu T."/>
            <person name="Ni P."/>
            <person name="Miao G."/>
            <person name="Wang J."/>
            <person name="Wang Q."/>
            <person name="Steinberg C.E."/>
            <person name="Wang H."/>
            <person name="Li N."/>
            <person name="Qian L."/>
            <person name="Zhang G."/>
            <person name="Li Y."/>
            <person name="Yang H."/>
            <person name="Liu X."/>
            <person name="Wang J."/>
            <person name="Yin Y."/>
            <person name="Wang J."/>
        </authorList>
    </citation>
    <scope>NUCLEOTIDE SEQUENCE [LARGE SCALE GENOMIC DNA]</scope>
    <source>
        <strain evidence="2">05x7-T-G4-1.051#20</strain>
    </source>
</reference>
<dbReference type="GO" id="GO:0051301">
    <property type="term" value="P:cell division"/>
    <property type="evidence" value="ECO:0007669"/>
    <property type="project" value="UniProtKB-KW"/>
</dbReference>
<dbReference type="AlphaFoldDB" id="K1PGN6"/>
<gene>
    <name evidence="2" type="ORF">CGI_10016158</name>
</gene>
<organism evidence="2">
    <name type="scientific">Magallana gigas</name>
    <name type="common">Pacific oyster</name>
    <name type="synonym">Crassostrea gigas</name>
    <dbReference type="NCBI Taxonomy" id="29159"/>
    <lineage>
        <taxon>Eukaryota</taxon>
        <taxon>Metazoa</taxon>
        <taxon>Spiralia</taxon>
        <taxon>Lophotrochozoa</taxon>
        <taxon>Mollusca</taxon>
        <taxon>Bivalvia</taxon>
        <taxon>Autobranchia</taxon>
        <taxon>Pteriomorphia</taxon>
        <taxon>Ostreida</taxon>
        <taxon>Ostreoidea</taxon>
        <taxon>Ostreidae</taxon>
        <taxon>Magallana</taxon>
    </lineage>
</organism>
<dbReference type="EMBL" id="JH818308">
    <property type="protein sequence ID" value="EKC18034.1"/>
    <property type="molecule type" value="Genomic_DNA"/>
</dbReference>